<dbReference type="EMBL" id="FNUY01000007">
    <property type="protein sequence ID" value="SEG58448.1"/>
    <property type="molecule type" value="Genomic_DNA"/>
</dbReference>
<accession>A0A1H6BCG6</accession>
<reference evidence="1 2" key="1">
    <citation type="submission" date="2016-10" db="EMBL/GenBank/DDBJ databases">
        <authorList>
            <person name="de Groot N.N."/>
        </authorList>
    </citation>
    <scope>NUCLEOTIDE SEQUENCE [LARGE SCALE GENOMIC DNA]</scope>
    <source>
        <strain evidence="1 2">DSM 26656</strain>
    </source>
</reference>
<dbReference type="NCBIfam" id="NF041384">
    <property type="entry name" value="YHS_seleno_dom"/>
    <property type="match status" value="1"/>
</dbReference>
<dbReference type="AlphaFoldDB" id="A0A1H6BCG6"/>
<keyword evidence="2" id="KW-1185">Reference proteome</keyword>
<evidence type="ECO:0000313" key="2">
    <source>
        <dbReference type="Proteomes" id="UP000236743"/>
    </source>
</evidence>
<dbReference type="RefSeq" id="WP_244595639.1">
    <property type="nucleotide sequence ID" value="NZ_FNUY01000007.1"/>
</dbReference>
<sequence>MKAVTWQRWISIAAGILALTIAIQPVLAGAPNVNAPSLNASSQPVPGLPSGLPMLPSLGETMQRDLRSGLALNGFDPVAYQVEGRATPGHAEHELLHDGAVWWFASAANLEAFRDAPTVYAPAFAGFDPTGIVAGVAVDTDPRQFAIIGSRLFLFRTSENRRSFVENAAMLRLADGKWNEVSRTIARY</sequence>
<evidence type="ECO:0008006" key="3">
    <source>
        <dbReference type="Google" id="ProtNLM"/>
    </source>
</evidence>
<name>A0A1H6BCG6_9HYPH</name>
<organism evidence="1 2">
    <name type="scientific">Bosea lathyri</name>
    <dbReference type="NCBI Taxonomy" id="1036778"/>
    <lineage>
        <taxon>Bacteria</taxon>
        <taxon>Pseudomonadati</taxon>
        <taxon>Pseudomonadota</taxon>
        <taxon>Alphaproteobacteria</taxon>
        <taxon>Hyphomicrobiales</taxon>
        <taxon>Boseaceae</taxon>
        <taxon>Bosea</taxon>
    </lineage>
</organism>
<protein>
    <recommendedName>
        <fullName evidence="3">YHS domain-containing protein</fullName>
    </recommendedName>
</protein>
<evidence type="ECO:0000313" key="1">
    <source>
        <dbReference type="EMBL" id="SEG58448.1"/>
    </source>
</evidence>
<proteinExistence type="predicted"/>
<dbReference type="Proteomes" id="UP000236743">
    <property type="component" value="Unassembled WGS sequence"/>
</dbReference>
<gene>
    <name evidence="1" type="ORF">SAMN04488115_107121</name>
</gene>